<evidence type="ECO:0000256" key="1">
    <source>
        <dbReference type="ARBA" id="ARBA00010609"/>
    </source>
</evidence>
<name>A0ABQ9NS52_9PEZI</name>
<dbReference type="Pfam" id="PF07731">
    <property type="entry name" value="Cu-oxidase_2"/>
    <property type="match status" value="1"/>
</dbReference>
<dbReference type="Pfam" id="PF00394">
    <property type="entry name" value="Cu-oxidase"/>
    <property type="match status" value="1"/>
</dbReference>
<keyword evidence="4" id="KW-0560">Oxidoreductase</keyword>
<dbReference type="PANTHER" id="PTHR11709">
    <property type="entry name" value="MULTI-COPPER OXIDASE"/>
    <property type="match status" value="1"/>
</dbReference>
<feature type="domain" description="Plastocyanin-like" evidence="8">
    <location>
        <begin position="342"/>
        <end position="406"/>
    </location>
</feature>
<evidence type="ECO:0000259" key="10">
    <source>
        <dbReference type="Pfam" id="PF07732"/>
    </source>
</evidence>
<feature type="chain" id="PRO_5046072043" evidence="7">
    <location>
        <begin position="24"/>
        <end position="685"/>
    </location>
</feature>
<dbReference type="EMBL" id="JAPDRL010000036">
    <property type="protein sequence ID" value="KAJ9664596.1"/>
    <property type="molecule type" value="Genomic_DNA"/>
</dbReference>
<feature type="signal peptide" evidence="7">
    <location>
        <begin position="1"/>
        <end position="23"/>
    </location>
</feature>
<evidence type="ECO:0000313" key="12">
    <source>
        <dbReference type="Proteomes" id="UP001172684"/>
    </source>
</evidence>
<dbReference type="InterPro" id="IPR011707">
    <property type="entry name" value="Cu-oxidase-like_N"/>
</dbReference>
<evidence type="ECO:0000256" key="6">
    <source>
        <dbReference type="ARBA" id="ARBA00023180"/>
    </source>
</evidence>
<dbReference type="InterPro" id="IPR045087">
    <property type="entry name" value="Cu-oxidase_fam"/>
</dbReference>
<dbReference type="PANTHER" id="PTHR11709:SF488">
    <property type="entry name" value="LACCASE-RELATED"/>
    <property type="match status" value="1"/>
</dbReference>
<evidence type="ECO:0000256" key="2">
    <source>
        <dbReference type="ARBA" id="ARBA00022723"/>
    </source>
</evidence>
<dbReference type="CDD" id="cd13850">
    <property type="entry name" value="CuRO_1_Abr2_like"/>
    <property type="match status" value="1"/>
</dbReference>
<feature type="domain" description="Plastocyanin-like" evidence="10">
    <location>
        <begin position="38"/>
        <end position="146"/>
    </location>
</feature>
<dbReference type="PROSITE" id="PS00079">
    <property type="entry name" value="MULTICOPPER_OXIDASE1"/>
    <property type="match status" value="1"/>
</dbReference>
<evidence type="ECO:0000259" key="9">
    <source>
        <dbReference type="Pfam" id="PF07731"/>
    </source>
</evidence>
<evidence type="ECO:0000256" key="7">
    <source>
        <dbReference type="SAM" id="SignalP"/>
    </source>
</evidence>
<sequence length="685" mass="75059">MLVHLDLFLVSLLLLFQSSVSNAELRSYNFSIHRGIRAPDGAPREVYLINDRQPGPLIEAEEGDDIEVFVTNDLDVETTIHWHGILQRGTPDMDGVPGVSQFPVPPGGNFTYRFSVKDEYGFYWYHSHFRAYYSDATRGPLMIHPSPSRRRPFEELASGNDELSALLQAERDAAPVLLTDWYHRLSDEVFAQYFETGAFPNCVDSLLANGYGRVQCLPDYILQAGAGLGIVTPIAADPHDPTPTPMDSMGAMLTVCDRERPQKTLQCLPPTEPSVMPTMMPMSSMSSMSDMGSSPLGPRGCTPPMMFKPGYNLTSLPPETCTNTTSSLLMIPANYSQGWLSLNLVNAASVNRMSVSLDAHSMFVYAADGLFVTLQEVKVLHISIGQRYSVMIKLNQQPGDYFLRFASYPLGDMQQVIEGQAIVSYNVEATNDTNLGNVRFDEASTWMLANGSAKLNASELDVTLLAAFDGNIPPSTPADTTLSFMINQTDIVTWVVDGSPYLEPERPILYGNASDGWNANTTYHLPSNSTVDIIMNIANDSLDVMGHPMHLHGHKFWHLGSGNGTFPYGSVLDAPQSLINLGNPPYRDTIDLPPSGWAVIRYVTDNPGAWLFHCHIQWHLVSGMALVLLEGEEQLPGIIGARVNATAIRPPGAGSTTAGASSAYTLHSYWARLVAAALGVILIFY</sequence>
<dbReference type="InterPro" id="IPR001117">
    <property type="entry name" value="Cu-oxidase_2nd"/>
</dbReference>
<keyword evidence="5" id="KW-0186">Copper</keyword>
<evidence type="ECO:0000256" key="3">
    <source>
        <dbReference type="ARBA" id="ARBA00022729"/>
    </source>
</evidence>
<dbReference type="PROSITE" id="PS00080">
    <property type="entry name" value="MULTICOPPER_OXIDASE2"/>
    <property type="match status" value="1"/>
</dbReference>
<feature type="domain" description="Plastocyanin-like" evidence="9">
    <location>
        <begin position="517"/>
        <end position="633"/>
    </location>
</feature>
<evidence type="ECO:0000259" key="8">
    <source>
        <dbReference type="Pfam" id="PF00394"/>
    </source>
</evidence>
<dbReference type="Pfam" id="PF07732">
    <property type="entry name" value="Cu-oxidase_3"/>
    <property type="match status" value="1"/>
</dbReference>
<accession>A0ABQ9NS52</accession>
<dbReference type="InterPro" id="IPR011706">
    <property type="entry name" value="Cu-oxidase_C"/>
</dbReference>
<dbReference type="Gene3D" id="2.60.40.420">
    <property type="entry name" value="Cupredoxins - blue copper proteins"/>
    <property type="match status" value="3"/>
</dbReference>
<proteinExistence type="inferred from homology"/>
<comment type="similarity">
    <text evidence="1">Belongs to the multicopper oxidase family.</text>
</comment>
<evidence type="ECO:0000256" key="4">
    <source>
        <dbReference type="ARBA" id="ARBA00023002"/>
    </source>
</evidence>
<keyword evidence="3 7" id="KW-0732">Signal</keyword>
<dbReference type="InterPro" id="IPR033138">
    <property type="entry name" value="Cu_oxidase_CS"/>
</dbReference>
<reference evidence="11" key="1">
    <citation type="submission" date="2022-10" db="EMBL/GenBank/DDBJ databases">
        <title>Culturing micro-colonial fungi from biological soil crusts in the Mojave desert and describing Neophaeococcomyces mojavensis, and introducing the new genera and species Taxawa tesnikishii.</title>
        <authorList>
            <person name="Kurbessoian T."/>
            <person name="Stajich J.E."/>
        </authorList>
    </citation>
    <scope>NUCLEOTIDE SEQUENCE</scope>
    <source>
        <strain evidence="11">TK_1</strain>
    </source>
</reference>
<evidence type="ECO:0000256" key="5">
    <source>
        <dbReference type="ARBA" id="ARBA00023008"/>
    </source>
</evidence>
<dbReference type="InterPro" id="IPR008972">
    <property type="entry name" value="Cupredoxin"/>
</dbReference>
<keyword evidence="6" id="KW-0325">Glycoprotein</keyword>
<protein>
    <submittedName>
        <fullName evidence="11">Uncharacterized protein</fullName>
    </submittedName>
</protein>
<dbReference type="SUPFAM" id="SSF49503">
    <property type="entry name" value="Cupredoxins"/>
    <property type="match status" value="3"/>
</dbReference>
<comment type="caution">
    <text evidence="11">The sequence shown here is derived from an EMBL/GenBank/DDBJ whole genome shotgun (WGS) entry which is preliminary data.</text>
</comment>
<evidence type="ECO:0000313" key="11">
    <source>
        <dbReference type="EMBL" id="KAJ9664596.1"/>
    </source>
</evidence>
<keyword evidence="12" id="KW-1185">Reference proteome</keyword>
<organism evidence="11 12">
    <name type="scientific">Coniosporium apollinis</name>
    <dbReference type="NCBI Taxonomy" id="61459"/>
    <lineage>
        <taxon>Eukaryota</taxon>
        <taxon>Fungi</taxon>
        <taxon>Dikarya</taxon>
        <taxon>Ascomycota</taxon>
        <taxon>Pezizomycotina</taxon>
        <taxon>Dothideomycetes</taxon>
        <taxon>Dothideomycetes incertae sedis</taxon>
        <taxon>Coniosporium</taxon>
    </lineage>
</organism>
<dbReference type="Proteomes" id="UP001172684">
    <property type="component" value="Unassembled WGS sequence"/>
</dbReference>
<gene>
    <name evidence="11" type="ORF">H2201_005108</name>
</gene>
<keyword evidence="2" id="KW-0479">Metal-binding</keyword>
<dbReference type="InterPro" id="IPR002355">
    <property type="entry name" value="Cu_oxidase_Cu_BS"/>
</dbReference>